<gene>
    <name evidence="2" type="ORF">SSFG_02946</name>
</gene>
<proteinExistence type="predicted"/>
<evidence type="ECO:0000256" key="1">
    <source>
        <dbReference type="SAM" id="MobiDB-lite"/>
    </source>
</evidence>
<dbReference type="EMBL" id="DS999641">
    <property type="protein sequence ID" value="EFE67700.2"/>
    <property type="molecule type" value="Genomic_DNA"/>
</dbReference>
<sequence length="39" mass="4189">MVECPGPGFPSKDHLAPMSKAYRTTPQEDPSGEGEVRAD</sequence>
<organism evidence="2 3">
    <name type="scientific">Streptomyces viridosporus (strain ATCC 14672 / DSM 40746 / JCM 4963 / KCTC 9882 / NRRL B-12104 / FH 1290)</name>
    <name type="common">Streptomyces ghanaensis</name>
    <dbReference type="NCBI Taxonomy" id="566461"/>
    <lineage>
        <taxon>Bacteria</taxon>
        <taxon>Bacillati</taxon>
        <taxon>Actinomycetota</taxon>
        <taxon>Actinomycetes</taxon>
        <taxon>Kitasatosporales</taxon>
        <taxon>Streptomycetaceae</taxon>
        <taxon>Streptomyces</taxon>
    </lineage>
</organism>
<dbReference type="GO" id="GO:0003746">
    <property type="term" value="F:translation elongation factor activity"/>
    <property type="evidence" value="ECO:0007669"/>
    <property type="project" value="UniProtKB-KW"/>
</dbReference>
<protein>
    <submittedName>
        <fullName evidence="2">Translation Elongation Factor Tu</fullName>
    </submittedName>
</protein>
<evidence type="ECO:0000313" key="2">
    <source>
        <dbReference type="EMBL" id="EFE67700.2"/>
    </source>
</evidence>
<evidence type="ECO:0000313" key="3">
    <source>
        <dbReference type="Proteomes" id="UP000003824"/>
    </source>
</evidence>
<keyword evidence="2" id="KW-0648">Protein biosynthesis</keyword>
<dbReference type="Proteomes" id="UP000003824">
    <property type="component" value="Unassembled WGS sequence"/>
</dbReference>
<feature type="region of interest" description="Disordered" evidence="1">
    <location>
        <begin position="1"/>
        <end position="39"/>
    </location>
</feature>
<accession>D6A4N9</accession>
<name>D6A4N9_STRV1</name>
<reference evidence="3" key="1">
    <citation type="submission" date="2008-12" db="EMBL/GenBank/DDBJ databases">
        <title>Annotation of Streptomyces ghanaensis ATCC 14672.</title>
        <authorList>
            <consortium name="The Broad Institute Genome Sequencing Platform"/>
            <consortium name="Broad Institute Microbial Sequencing Center"/>
            <person name="Fischbach M."/>
            <person name="Ward D."/>
            <person name="Young S."/>
            <person name="Kodira C.D."/>
            <person name="Zeng Q."/>
            <person name="Koehrsen M."/>
            <person name="Godfrey P."/>
            <person name="Alvarado L."/>
            <person name="Berlin A.M."/>
            <person name="Borenstein D."/>
            <person name="Chen Z."/>
            <person name="Engels R."/>
            <person name="Freedman E."/>
            <person name="Gellesch M."/>
            <person name="Goldberg J."/>
            <person name="Griggs A."/>
            <person name="Gujja S."/>
            <person name="Heiman D.I."/>
            <person name="Hepburn T.A."/>
            <person name="Howarth C."/>
            <person name="Jen D."/>
            <person name="Larson L."/>
            <person name="Lewis B."/>
            <person name="Mehta T."/>
            <person name="Park D."/>
            <person name="Pearson M."/>
            <person name="Roberts A."/>
            <person name="Saif S."/>
            <person name="Shea T.D."/>
            <person name="Shenoy N."/>
            <person name="Sisk P."/>
            <person name="Stolte C."/>
            <person name="Sykes S.N."/>
            <person name="Walk T."/>
            <person name="White J."/>
            <person name="Yandava C."/>
            <person name="Straight P."/>
            <person name="Clardy J."/>
            <person name="Hung D."/>
            <person name="Kolter R."/>
            <person name="Mekalanos J."/>
            <person name="Walker S."/>
            <person name="Walsh C.T."/>
            <person name="Wieland B.L.C."/>
            <person name="Ilzarbe M."/>
            <person name="Galagan J."/>
            <person name="Nusbaum C."/>
            <person name="Birren B."/>
        </authorList>
    </citation>
    <scope>NUCLEOTIDE SEQUENCE [LARGE SCALE GENOMIC DNA]</scope>
    <source>
        <strain evidence="3">ATCC 14672 / DSM 40746 / JCM 4963 / KCTC 9882 / NRRL B-12104 / FH 1290</strain>
    </source>
</reference>
<dbReference type="AlphaFoldDB" id="D6A4N9"/>
<keyword evidence="2" id="KW-0251">Elongation factor</keyword>